<comment type="caution">
    <text evidence="2">The sequence shown here is derived from an EMBL/GenBank/DDBJ whole genome shotgun (WGS) entry which is preliminary data.</text>
</comment>
<dbReference type="Proteomes" id="UP000758168">
    <property type="component" value="Unassembled WGS sequence"/>
</dbReference>
<keyword evidence="3" id="KW-1185">Reference proteome</keyword>
<feature type="compositionally biased region" description="Low complexity" evidence="1">
    <location>
        <begin position="1"/>
        <end position="17"/>
    </location>
</feature>
<sequence length="191" mass="19540">MTTDPPTADPTGAGAPDPEQHDALVAALVDLERHIGAAGWDQPSRLFALVLTDVFAAAEPELAAELALRTSAEGGPPGALTAIEQEGFEPSGDLVADLEQLEWPETVFGCAVSAERSFLPSGAEADIPDDPEAAAAYVAAHPDRQEIRVVVGADRAGNTHGVARLVSQPGELLGGEDLVPGLGAALAHTLS</sequence>
<proteinExistence type="predicted"/>
<feature type="region of interest" description="Disordered" evidence="1">
    <location>
        <begin position="1"/>
        <end position="20"/>
    </location>
</feature>
<gene>
    <name evidence="2" type="ORF">JOF54_000641</name>
</gene>
<evidence type="ECO:0000256" key="1">
    <source>
        <dbReference type="SAM" id="MobiDB-lite"/>
    </source>
</evidence>
<dbReference type="RefSeq" id="WP_245357947.1">
    <property type="nucleotide sequence ID" value="NZ_BAAAMH010000030.1"/>
</dbReference>
<name>A0ABS4Z3U8_9ACTN</name>
<organism evidence="2 3">
    <name type="scientific">Microlunatus capsulatus</name>
    <dbReference type="NCBI Taxonomy" id="99117"/>
    <lineage>
        <taxon>Bacteria</taxon>
        <taxon>Bacillati</taxon>
        <taxon>Actinomycetota</taxon>
        <taxon>Actinomycetes</taxon>
        <taxon>Propionibacteriales</taxon>
        <taxon>Propionibacteriaceae</taxon>
        <taxon>Microlunatus</taxon>
    </lineage>
</organism>
<dbReference type="InterPro" id="IPR047681">
    <property type="entry name" value="PPA1309-like"/>
</dbReference>
<dbReference type="NCBIfam" id="NF040618">
    <property type="entry name" value="PPA1309_fam"/>
    <property type="match status" value="1"/>
</dbReference>
<reference evidence="2 3" key="1">
    <citation type="submission" date="2021-03" db="EMBL/GenBank/DDBJ databases">
        <title>Sequencing the genomes of 1000 actinobacteria strains.</title>
        <authorList>
            <person name="Klenk H.-P."/>
        </authorList>
    </citation>
    <scope>NUCLEOTIDE SEQUENCE [LARGE SCALE GENOMIC DNA]</scope>
    <source>
        <strain evidence="2 3">DSM 12936</strain>
    </source>
</reference>
<dbReference type="EMBL" id="JAGIOB010000001">
    <property type="protein sequence ID" value="MBP2415719.1"/>
    <property type="molecule type" value="Genomic_DNA"/>
</dbReference>
<evidence type="ECO:0000313" key="3">
    <source>
        <dbReference type="Proteomes" id="UP000758168"/>
    </source>
</evidence>
<protein>
    <submittedName>
        <fullName evidence="2">Uncharacterized protein</fullName>
    </submittedName>
</protein>
<evidence type="ECO:0000313" key="2">
    <source>
        <dbReference type="EMBL" id="MBP2415719.1"/>
    </source>
</evidence>
<accession>A0ABS4Z3U8</accession>